<dbReference type="Pfam" id="PF00501">
    <property type="entry name" value="AMP-binding"/>
    <property type="match status" value="1"/>
</dbReference>
<dbReference type="RefSeq" id="WP_092979655.1">
    <property type="nucleotide sequence ID" value="NZ_FPAT01000010.1"/>
</dbReference>
<dbReference type="InterPro" id="IPR042099">
    <property type="entry name" value="ANL_N_sf"/>
</dbReference>
<keyword evidence="3" id="KW-1185">Reference proteome</keyword>
<dbReference type="PANTHER" id="PTHR43767">
    <property type="entry name" value="LONG-CHAIN-FATTY-ACID--COA LIGASE"/>
    <property type="match status" value="1"/>
</dbReference>
<dbReference type="PANTHER" id="PTHR43767:SF1">
    <property type="entry name" value="NONRIBOSOMAL PEPTIDE SYNTHASE PES1 (EUROFUNG)-RELATED"/>
    <property type="match status" value="1"/>
</dbReference>
<evidence type="ECO:0000313" key="3">
    <source>
        <dbReference type="Proteomes" id="UP000199165"/>
    </source>
</evidence>
<dbReference type="Gene3D" id="3.40.50.12780">
    <property type="entry name" value="N-terminal domain of ligase-like"/>
    <property type="match status" value="1"/>
</dbReference>
<evidence type="ECO:0000313" key="2">
    <source>
        <dbReference type="EMBL" id="SFT84110.1"/>
    </source>
</evidence>
<dbReference type="Proteomes" id="UP000199165">
    <property type="component" value="Unassembled WGS sequence"/>
</dbReference>
<dbReference type="EMBL" id="FPAT01000010">
    <property type="protein sequence ID" value="SFT84110.1"/>
    <property type="molecule type" value="Genomic_DNA"/>
</dbReference>
<gene>
    <name evidence="2" type="ORF">SAMN04487904_11074</name>
</gene>
<proteinExistence type="predicted"/>
<sequence>MTLATFTHHDVLDEERPDGTRVLRTAEPLAAHPDSLGEVLRYWAERTPDRVLAAERDSTGQWCSSSYADSSARALRIAASLLDRGLDGTRPVMVLSGNSLEHLMITLACYTVGIPVVPVSVAYSLRSGDHERLRAITELVTPGAVYAEDGETYRQALRTVVSATAGGCVPVVSRSPGEGQLSYEELCDTEPAEAVWRARRAVTPETVAKILFTSGSTGTPKGVRNTHRMLCANQQMLRQIWPFLAEEPPVLTDWLPWSHTFGGNHNLHLALYNGGSIHLDDGKPSDADFERTIEALRDVPPTICVNVPSGYAMLADRVERDPALGERIFSAARILLYAGADMPGELRTRLARLASTTSGRDIAVVSSWGATETGPAATSTHGRAESGIGIPLPGVSVKLVPHGTGLETRVHGPSVTPGYLGGRSLDLDEEGYYRTGDLTRFVDENVPGRGLVFEGRAAENFKLSNATWISTARVRRSLLDATALITDVVLLGTNRPYVVALGWISLDQANELLGTSSSDIAELLGHETLRKALAEALREANAESAPSARVRRFLPLAGPPRIEAGEITDKGYVNATAVVDNRAELVEALYRDHVAPSVVTPIGE</sequence>
<dbReference type="SUPFAM" id="SSF56801">
    <property type="entry name" value="Acetyl-CoA synthetase-like"/>
    <property type="match status" value="1"/>
</dbReference>
<dbReference type="AlphaFoldDB" id="A0A1I7BA87"/>
<dbReference type="STRING" id="995060.SAMN04487904_11074"/>
<dbReference type="InterPro" id="IPR050237">
    <property type="entry name" value="ATP-dep_AMP-bd_enzyme"/>
</dbReference>
<dbReference type="InterPro" id="IPR020845">
    <property type="entry name" value="AMP-binding_CS"/>
</dbReference>
<dbReference type="InterPro" id="IPR000873">
    <property type="entry name" value="AMP-dep_synth/lig_dom"/>
</dbReference>
<feature type="domain" description="AMP-dependent synthetase/ligase" evidence="1">
    <location>
        <begin position="41"/>
        <end position="420"/>
    </location>
</feature>
<dbReference type="PROSITE" id="PS00455">
    <property type="entry name" value="AMP_BINDING"/>
    <property type="match status" value="1"/>
</dbReference>
<protein>
    <submittedName>
        <fullName evidence="2">Feruloyl-CoA synthase</fullName>
    </submittedName>
</protein>
<name>A0A1I7BA87_9ACTN</name>
<reference evidence="3" key="1">
    <citation type="submission" date="2016-10" db="EMBL/GenBank/DDBJ databases">
        <authorList>
            <person name="Varghese N."/>
            <person name="Submissions S."/>
        </authorList>
    </citation>
    <scope>NUCLEOTIDE SEQUENCE [LARGE SCALE GENOMIC DNA]</scope>
    <source>
        <strain evidence="3">DSM 45501</strain>
    </source>
</reference>
<evidence type="ECO:0000259" key="1">
    <source>
        <dbReference type="Pfam" id="PF00501"/>
    </source>
</evidence>
<accession>A0A1I7BA87</accession>
<organism evidence="2 3">
    <name type="scientific">Actinopolyspora righensis</name>
    <dbReference type="NCBI Taxonomy" id="995060"/>
    <lineage>
        <taxon>Bacteria</taxon>
        <taxon>Bacillati</taxon>
        <taxon>Actinomycetota</taxon>
        <taxon>Actinomycetes</taxon>
        <taxon>Actinopolysporales</taxon>
        <taxon>Actinopolysporaceae</taxon>
        <taxon>Actinopolyspora</taxon>
        <taxon>Actinopolyspora alba group</taxon>
    </lineage>
</organism>